<evidence type="ECO:0000256" key="2">
    <source>
        <dbReference type="ARBA" id="ARBA00022490"/>
    </source>
</evidence>
<evidence type="ECO:0000313" key="9">
    <source>
        <dbReference type="Ensembl" id="ENSACAP00000015482.3"/>
    </source>
</evidence>
<feature type="coiled-coil region" evidence="6">
    <location>
        <begin position="2745"/>
        <end position="2807"/>
    </location>
</feature>
<dbReference type="GO" id="GO:0005801">
    <property type="term" value="C:cis-Golgi network"/>
    <property type="evidence" value="ECO:0000318"/>
    <property type="project" value="GO_Central"/>
</dbReference>
<accession>G1KRJ5</accession>
<evidence type="ECO:0000256" key="5">
    <source>
        <dbReference type="ARBA" id="ARBA00023212"/>
    </source>
</evidence>
<dbReference type="GO" id="GO:0086091">
    <property type="term" value="P:regulation of heart rate by cardiac conduction"/>
    <property type="evidence" value="ECO:0007669"/>
    <property type="project" value="Ensembl"/>
</dbReference>
<feature type="coiled-coil region" evidence="6">
    <location>
        <begin position="714"/>
        <end position="851"/>
    </location>
</feature>
<dbReference type="GO" id="GO:0098909">
    <property type="term" value="P:regulation of cardiac muscle cell action potential involved in regulation of contraction"/>
    <property type="evidence" value="ECO:0007669"/>
    <property type="project" value="Ensembl"/>
</dbReference>
<keyword evidence="4 6" id="KW-0175">Coiled coil</keyword>
<dbReference type="GO" id="GO:0060307">
    <property type="term" value="P:regulation of ventricular cardiac muscle cell membrane repolarization"/>
    <property type="evidence" value="ECO:0007669"/>
    <property type="project" value="Ensembl"/>
</dbReference>
<dbReference type="InterPro" id="IPR019528">
    <property type="entry name" value="PACT_domain"/>
</dbReference>
<reference evidence="9" key="3">
    <citation type="submission" date="2025-09" db="UniProtKB">
        <authorList>
            <consortium name="Ensembl"/>
        </authorList>
    </citation>
    <scope>IDENTIFICATION</scope>
</reference>
<feature type="compositionally biased region" description="Acidic residues" evidence="7">
    <location>
        <begin position="2963"/>
        <end position="2973"/>
    </location>
</feature>
<dbReference type="GO" id="GO:0044325">
    <property type="term" value="F:transmembrane transporter binding"/>
    <property type="evidence" value="ECO:0007669"/>
    <property type="project" value="Ensembl"/>
</dbReference>
<feature type="coiled-coil region" evidence="6">
    <location>
        <begin position="3533"/>
        <end position="3563"/>
    </location>
</feature>
<dbReference type="STRING" id="28377.ENSACAP00000015482"/>
<feature type="coiled-coil region" evidence="6">
    <location>
        <begin position="201"/>
        <end position="430"/>
    </location>
</feature>
<feature type="coiled-coil region" evidence="6">
    <location>
        <begin position="1890"/>
        <end position="2299"/>
    </location>
</feature>
<dbReference type="GO" id="GO:0098978">
    <property type="term" value="C:glutamatergic synapse"/>
    <property type="evidence" value="ECO:0007669"/>
    <property type="project" value="Ensembl"/>
</dbReference>
<dbReference type="HOGENOM" id="CLU_000187_0_0_1"/>
<dbReference type="InterPro" id="IPR028745">
    <property type="entry name" value="AKAP9/Pericentrin"/>
</dbReference>
<evidence type="ECO:0000256" key="4">
    <source>
        <dbReference type="ARBA" id="ARBA00023054"/>
    </source>
</evidence>
<dbReference type="GO" id="GO:0015459">
    <property type="term" value="F:potassium channel regulator activity"/>
    <property type="evidence" value="ECO:0000318"/>
    <property type="project" value="GO_Central"/>
</dbReference>
<organism evidence="9 10">
    <name type="scientific">Anolis carolinensis</name>
    <name type="common">Green anole</name>
    <name type="synonym">American chameleon</name>
    <dbReference type="NCBI Taxonomy" id="28377"/>
    <lineage>
        <taxon>Eukaryota</taxon>
        <taxon>Metazoa</taxon>
        <taxon>Chordata</taxon>
        <taxon>Craniata</taxon>
        <taxon>Vertebrata</taxon>
        <taxon>Euteleostomi</taxon>
        <taxon>Lepidosauria</taxon>
        <taxon>Squamata</taxon>
        <taxon>Bifurcata</taxon>
        <taxon>Unidentata</taxon>
        <taxon>Episquamata</taxon>
        <taxon>Toxicofera</taxon>
        <taxon>Iguania</taxon>
        <taxon>Dactyloidae</taxon>
        <taxon>Anolis</taxon>
    </lineage>
</organism>
<dbReference type="GO" id="GO:0008076">
    <property type="term" value="C:voltage-gated potassium channel complex"/>
    <property type="evidence" value="ECO:0007669"/>
    <property type="project" value="Ensembl"/>
</dbReference>
<feature type="coiled-coil region" evidence="6">
    <location>
        <begin position="2538"/>
        <end position="2600"/>
    </location>
</feature>
<dbReference type="GO" id="GO:0007020">
    <property type="term" value="P:microtubule nucleation"/>
    <property type="evidence" value="ECO:0000318"/>
    <property type="project" value="GO_Central"/>
</dbReference>
<keyword evidence="5" id="KW-0206">Cytoskeleton</keyword>
<reference evidence="9 10" key="1">
    <citation type="submission" date="2009-12" db="EMBL/GenBank/DDBJ databases">
        <title>The Genome Sequence of Anolis carolinensis (Green Anole Lizard).</title>
        <authorList>
            <consortium name="The Genome Sequencing Platform"/>
            <person name="Di Palma F."/>
            <person name="Alfoldi J."/>
            <person name="Heiman D."/>
            <person name="Young S."/>
            <person name="Grabherr M."/>
            <person name="Johnson J."/>
            <person name="Lander E.S."/>
            <person name="Lindblad-Toh K."/>
        </authorList>
    </citation>
    <scope>NUCLEOTIDE SEQUENCE [LARGE SCALE GENOMIC DNA]</scope>
    <source>
        <strain evidence="9 10">JBL SC #1</strain>
    </source>
</reference>
<feature type="compositionally biased region" description="Basic residues" evidence="7">
    <location>
        <begin position="85"/>
        <end position="95"/>
    </location>
</feature>
<dbReference type="GO" id="GO:0051661">
    <property type="term" value="P:maintenance of centrosome location"/>
    <property type="evidence" value="ECO:0000318"/>
    <property type="project" value="GO_Central"/>
</dbReference>
<dbReference type="Bgee" id="ENSACAG00000015717">
    <property type="expression patterns" value="Expressed in forelimb bud and 13 other cell types or tissues"/>
</dbReference>
<dbReference type="eggNOG" id="ENOG502QV16">
    <property type="taxonomic scope" value="Eukaryota"/>
</dbReference>
<keyword evidence="3" id="KW-0597">Phosphoprotein</keyword>
<feature type="coiled-coil region" evidence="6">
    <location>
        <begin position="2645"/>
        <end position="2714"/>
    </location>
</feature>
<dbReference type="GO" id="GO:0005795">
    <property type="term" value="C:Golgi stack"/>
    <property type="evidence" value="ECO:0000318"/>
    <property type="project" value="GO_Central"/>
</dbReference>
<feature type="coiled-coil region" evidence="6">
    <location>
        <begin position="3683"/>
        <end position="3717"/>
    </location>
</feature>
<comment type="subcellular location">
    <subcellularLocation>
        <location evidence="1">Cytoplasm</location>
        <location evidence="1">Cytoskeleton</location>
        <location evidence="1">Microtubule organizing center</location>
        <location evidence="1">Centrosome</location>
    </subcellularLocation>
</comment>
<feature type="coiled-coil region" evidence="6">
    <location>
        <begin position="882"/>
        <end position="934"/>
    </location>
</feature>
<evidence type="ECO:0000313" key="10">
    <source>
        <dbReference type="Proteomes" id="UP000001646"/>
    </source>
</evidence>
<dbReference type="PANTHER" id="PTHR44981:SF1">
    <property type="entry name" value="A-KINASE ANCHOR PROTEIN 9"/>
    <property type="match status" value="1"/>
</dbReference>
<dbReference type="GO" id="GO:0097060">
    <property type="term" value="C:synaptic membrane"/>
    <property type="evidence" value="ECO:0000318"/>
    <property type="project" value="GO_Central"/>
</dbReference>
<keyword evidence="2" id="KW-0963">Cytoplasm</keyword>
<feature type="coiled-coil region" evidence="6">
    <location>
        <begin position="3159"/>
        <end position="3288"/>
    </location>
</feature>
<dbReference type="InParanoid" id="G1KRJ5"/>
<evidence type="ECO:0000256" key="7">
    <source>
        <dbReference type="SAM" id="MobiDB-lite"/>
    </source>
</evidence>
<evidence type="ECO:0000259" key="8">
    <source>
        <dbReference type="Pfam" id="PF10495"/>
    </source>
</evidence>
<feature type="coiled-coil region" evidence="6">
    <location>
        <begin position="3630"/>
        <end position="3657"/>
    </location>
</feature>
<sequence>MVVTPLSPAACLRGGEDGGAGGSATELPLVLLLVAASAGLSRVTGRKAGETGAMEDEERQKKLEAGKAKLAQFRQRKAHTDGHAPKKQKKKKKASNIKDDELVQEGLDIDQLQGDDASTYRCQRGAAATSDFAIIRTLHSDEIIKHDQAYTTELESEISTTADDYSSEVNGCSFLTRTGASTDCIREEEFGFGENYSEHGMQHSLTQLEIMENELSGKQQEIEELNKELEELRAAYGTEGLQQLQEFEAAIKKRDDIITQLTANLQQARKEKDETMREFLELTEQSQKLQIQFQHLQASEALRNTSHSSTASDLLQAKQQIFTYQQQLEEQEQLLKKYQMKNEDFEVQVSLLQKRVTDFEMEQYRAEDDTMKKKLQEKETVIEELEAKIIEEEENIFILQKNLSAAEKLLDEVKEDVFQKNQEINNMRVELVSSKQKERQCSVEIKQLMGTVEELQKQCHKDSQHEDGIVQRMELETQRKLADLRAELEEVHGQQIVQMKQELIRGHTIETEKLLAEQKAEFERTMNLVSSNINEEKLHLLSAEVNELKMMLQDADYQREKVREDLSKQLEHLSLEKSSLQNQVEDLHQELSFTRDQVQRAKQIIHEKDSMLHEVDTLKNTVEDLKAQLASAFEIKQELELKHDAEVTNYKIKLEMLEREKDAVLDRMAESQEAELERLRTKLLFSHEEELSKLRDDLQQEHRINIENLKDNMITQTNQQLDGLEFEMSKMIENMQSENDNLLRRQHELTLEISQLKDLHQSVLNSKSEEMLLQISNLQKEIDILRQEEKEKSMLEQEVQELQLKTEFLEKQMKEKEDTFQEKYSLLATQNKVLEDENNSLQEKLNNALRNKEESFIFTDGINSKSEDFDLQKRIEELVTENRKLLKQDAEHKVELQKLKNTFSFAERDFEQNYKDLQEKYASLLKVKLDLEESRNKQEAEYKARVQASVEETQYLQRDIQVVLKTESIAVHSNREKIIRSETYDVEEVVEKDTTELMEKLEVTQREKLELSLRLSDLSEQLKLKHNQICQLNEELLSLKQDKELFSARCKELELAITQRIEENMDSYSQKARYSNGDLQKDHSTFGEPENFVPDSDKDFNRELIEKHEKSVDLAQHVSAEKRIQQKMKSGTELWSDNFHSVSDGLAEDSSCMKLVQGENKLQEQLDVLKAEQSDLKLQMEAQRICLSLVYSAHVDQVRECMENEKENALSALKKELQFHHAQELCELKKSQLDLQKIESIKTEEVQPALVDLERLSKTVAEECSKVIQALCNNLPGNFSAALGSGVSERENLLLMSRADAQVLQGTLQGILNKIVEEYQKLLEYHVQFMKDIKKGGEKWPLCRGYDKKENGSVEKNVESLPTPSQDCVVTSPSWEDIENFKSQLEEQHAQEIEHLRSYFHQQLKETEERYTVEIMHLQSRLQDTNESSEHFSISVGSQVNEVEEKEKHTENDLQQSTDRIVELPNESGTILEKQYQEKLLQEIAKVVVTMSIEFAQKNELARITNPKEDEMSLMVPKQTGQDCNFSIKECHKGLDSHRNEKRDAKCEEFKSLSREISEECGETLSLEGQFQPDVKPAVVLGLHNVDPSFPTDTSSNVKDLMPKGSLDANEVSTSSTASSSQISLYEERLEDMRLELVRQYQEHQQAIEILKEGHMQQMESQKENQDLLLAELDRLKMQLAENITLDNDSIITEREQMLLEELESLKKQTIPEREKVSHEMKDNGTQTQVENVCQNESKELILESEVEGGKQEEISPDIISKERCALQKANNKLTKILLEVVKTTVAVEETIGLHVVGLLDRSSKSQLPFKMLDWEARTDDSIKPSISVGYEPEKTSSSYHGSDLEDDGHSMWSEGADEGFELTQYLGMDIDSKTEELVLNISPRLQAAVEKLLETINETTTQLEHAKVTQTELMRESFKREQDTTELLRCHEELQERFDEEVKAREQLALELSKAENFIDGYADEKALLEKQIQDKTDAIDHLEQELLCTGNKLQELESERQQLQEEKELFFRQKDAMKADAGPIEQRLVDAAVDAASQAELLAETEKLMKEKIEVQKQAEKEYDYLQKQVKVLETDIEEQVNQFFELEQEKNAELMDLRQQNQALEKQLEKTKKFLDEQAIDREHERDVFQQEIQKLEQQIKIPQRFQPVSENQNREVEQLISHLKEKTDKCSELLLSKEQLQRDVQERNEEIEKLECRISELEHALMTSADSLQKVEERKQFGSSTIRGELPLEAQLQAEQEAVDRKEKEIINLEEQLEQFREELENKNEEVQQLHMQLEIQRKESATRQQELEQENKLFKEDMEKMGLAIQNPNDTSIKNHHPVAGKCVQIMHEKEQEINDLSEQISKLQLQLEIATDNKVIEEKNEHIIELEAQIEHLKSDQERVKQNSEREIEELNEVIETLQKELANIGHKILDLSSTQEDADNLKHQLDAVLAEKETLMKQVENYDVELSLAKNELKETKLIISTLEKELDGLKGEYEIMAERYKNIHMKSDYSESTIKEKTENSEVENKRKASILKNEISHHSVAENAMESSSNAAMKLQQLQESLEEKESELKHCCNQFKDLKEQAQAESEVFKQKIKELEEKLEQNVAAALGSQAQLSVVLEQSELLPEMDAISETAKEAITSVQSEKVSSLAGEDAASRLSELLEKLTEMESELKNAQINLQLEKSKVEVAQKKEKEKEEKLTELQHLLVKVEEKYKKEKMQSSQKGKIQTTQEKTKLDENQERNILTADPELERVKAECAAAKEELSSYIENTEKLKEQLTVKESSLLHLQEELKQTKNKLAQAEEKIEQKNFEQSEGIRTNRTNASCQTEKMLHIHSCNQTSELLVKNEGTQIDVQNGCSSEEVAEIIREFSEKIDKMQELHAAEIMDMETRHISESEALKREQYIVVQELTEECNTLKDVIEALRNKEGIPGVTQSATSNARDGCSSDSSSDWSHGAYPAQTQGSDTLSEEARDESEASTDFLPNKIKGLLRAIHHEGVQVLSLTEFPYTESDKYSDKQGPDSWLEERKTLLSAISSLKDLIAKMQIHRENEFVAGDILDWRTELIYAIQEVFQKEKDVLLAAFQTELAEGGIKDVMTLMDHIEKRLQEQGTYQRTAMDCIQNADRRSLLMEIDVLHAQLNNRKTDPKGKLEIEPQCQDLLGQNMEMQMELSSTKDKATELQEQVNSERMMVAELKNELGQTKLELETTLKAQHKHLRDLEAIRNELKGKAAELDLLKDTVVSEQKKSRELQWSLEKERTKVERSEEREKEELEDLKYSLENEQQKVIELTNLLELERVLSNDLQQKIESQETLNAAQLSQERSYNSELQVLLESERFRVLEVSGALEREKELCAQLQMADQKMQDGSFTPMEELLRELQKQLDEKHDRVVALVSEMERYKLESVQLKQQMEKERQIQRKTLQTEQDANILAQKKVHDLESKLEDLQWQLGEKRQQLHQLQHEGKKLQEKVQELQNKEQRDEAEAKVENTTCHNLNEVTWDTSNERTRKWVFQQKVGGSETKELSYSALIGIGGGDGKEDAIKECQDLQMARQKLRNVSSKFKQLVNKAAGRLQFEKSDDEDFVGIQNDIEDVILQLGVLVGLPNLESEVNSDLPSSASLTERLLKQNAELTGFVGRLSEEKNNLRNVVMKLEEELRRYKQMGPCADSTFRLSLHDGGNIDTLIASEREIWNKEKLSLQHSLRQAEAELAKLRAELRNEAFLRELGSDSENAALKRIYGRYLRAESFRKALIYQKKYLLLLLGGFQECEEATLSLIARMGGQPSYTDLEVITHRSKGFTRFRSAVRVLIAISRMKFLVRRWHRVTGYSLIGINRDGFGQNSGNELRTDSVSSGLELYGEHRHSSYRSRSELESLRSPLCYQPRFQGIHSELSPVSLACSQLQNYDPDRALTDYINRLEALQRRLGSVQSAPASYTQLHSGIRR</sequence>
<dbReference type="GeneTree" id="ENSGT00730000110871"/>
<feature type="region of interest" description="Disordered" evidence="7">
    <location>
        <begin position="1591"/>
        <end position="1622"/>
    </location>
</feature>
<evidence type="ECO:0000256" key="1">
    <source>
        <dbReference type="ARBA" id="ARBA00004300"/>
    </source>
</evidence>
<feature type="region of interest" description="Disordered" evidence="7">
    <location>
        <begin position="72"/>
        <end position="99"/>
    </location>
</feature>
<feature type="coiled-coil region" evidence="6">
    <location>
        <begin position="2336"/>
        <end position="2491"/>
    </location>
</feature>
<dbReference type="GO" id="GO:0071320">
    <property type="term" value="P:cellular response to cAMP"/>
    <property type="evidence" value="ECO:0007669"/>
    <property type="project" value="Ensembl"/>
</dbReference>
<evidence type="ECO:0000256" key="6">
    <source>
        <dbReference type="SAM" id="Coils"/>
    </source>
</evidence>
<feature type="coiled-coil region" evidence="6">
    <location>
        <begin position="545"/>
        <end position="689"/>
    </location>
</feature>
<protein>
    <submittedName>
        <fullName evidence="9">A-kinase anchoring protein 9</fullName>
    </submittedName>
</protein>
<feature type="region of interest" description="Disordered" evidence="7">
    <location>
        <begin position="1826"/>
        <end position="1845"/>
    </location>
</feature>
<feature type="coiled-coil region" evidence="6">
    <location>
        <begin position="3371"/>
        <end position="3479"/>
    </location>
</feature>
<dbReference type="GO" id="GO:0005813">
    <property type="term" value="C:centrosome"/>
    <property type="evidence" value="ECO:0000318"/>
    <property type="project" value="GO_Central"/>
</dbReference>
<dbReference type="GO" id="GO:1903358">
    <property type="term" value="P:regulation of Golgi organization"/>
    <property type="evidence" value="ECO:0007669"/>
    <property type="project" value="Ensembl"/>
</dbReference>
<dbReference type="Ensembl" id="ENSACAT00000015796.4">
    <property type="protein sequence ID" value="ENSACAP00000015482.3"/>
    <property type="gene ID" value="ENSACAG00000015717.4"/>
</dbReference>
<evidence type="ECO:0000256" key="3">
    <source>
        <dbReference type="ARBA" id="ARBA00022553"/>
    </source>
</evidence>
<reference evidence="9" key="2">
    <citation type="submission" date="2025-08" db="UniProtKB">
        <authorList>
            <consortium name="Ensembl"/>
        </authorList>
    </citation>
    <scope>IDENTIFICATION</scope>
</reference>
<dbReference type="GO" id="GO:0007165">
    <property type="term" value="P:signal transduction"/>
    <property type="evidence" value="ECO:0007669"/>
    <property type="project" value="InterPro"/>
</dbReference>
<gene>
    <name evidence="9" type="primary">AKAP9</name>
</gene>
<dbReference type="GO" id="GO:0060090">
    <property type="term" value="F:molecular adaptor activity"/>
    <property type="evidence" value="ECO:0000318"/>
    <property type="project" value="GO_Central"/>
</dbReference>
<dbReference type="PANTHER" id="PTHR44981">
    <property type="entry name" value="PERICENTRIN-LIKE PROTEIN, ISOFORM F"/>
    <property type="match status" value="1"/>
</dbReference>
<dbReference type="Proteomes" id="UP000001646">
    <property type="component" value="Chromosome 6"/>
</dbReference>
<dbReference type="Pfam" id="PF10495">
    <property type="entry name" value="PACT_coil_coil"/>
    <property type="match status" value="1"/>
</dbReference>
<proteinExistence type="predicted"/>
<name>G1KRJ5_ANOCA</name>
<dbReference type="GO" id="GO:0034237">
    <property type="term" value="F:protein kinase A regulatory subunit binding"/>
    <property type="evidence" value="ECO:0000318"/>
    <property type="project" value="GO_Central"/>
</dbReference>
<dbReference type="GO" id="GO:0099104">
    <property type="term" value="F:potassium channel activator activity"/>
    <property type="evidence" value="ECO:0007669"/>
    <property type="project" value="Ensembl"/>
</dbReference>
<keyword evidence="10" id="KW-1185">Reference proteome</keyword>
<dbReference type="GO" id="GO:0031116">
    <property type="term" value="P:positive regulation of microtubule polymerization"/>
    <property type="evidence" value="ECO:0007669"/>
    <property type="project" value="Ensembl"/>
</dbReference>
<feature type="coiled-coil region" evidence="6">
    <location>
        <begin position="1623"/>
        <end position="1679"/>
    </location>
</feature>
<feature type="region of interest" description="Disordered" evidence="7">
    <location>
        <begin position="2927"/>
        <end position="2974"/>
    </location>
</feature>
<dbReference type="GO" id="GO:0031503">
    <property type="term" value="P:protein-containing complex localization"/>
    <property type="evidence" value="ECO:0007669"/>
    <property type="project" value="Ensembl"/>
</dbReference>
<feature type="domain" description="Pericentrin/AKAP-450 centrosomal targeting" evidence="8">
    <location>
        <begin position="3735"/>
        <end position="3816"/>
    </location>
</feature>